<dbReference type="Pfam" id="PF11645">
    <property type="entry name" value="PDDEXK_5"/>
    <property type="match status" value="1"/>
</dbReference>
<name>A0A6B0T5G3_9EURY</name>
<sequence length="272" mass="31432">MGPLEEMPSHRKGDYTEAVVVAELKRRGIAVSKPVGDNERYDAILEAKDRLLTVQIKTGSYEREGIRFRGASQHTNSSGNVYKLYEDDVDYFLVYCHESTSLYLVPESEVGSNMFLRTAEPSQRHANMNWAREYEFDANWPPTEAVDTQRSEPNVARELVDREITVHVPINEEQYDLLLETNDGKRYRTAVERGTVTEGRIRFDPKCQLPGPDTIDLIVVHLDSPDSLFLVRRDEYDTALSLRVETPDRWNSMINWAEDYEFDARWPPDIPE</sequence>
<dbReference type="InterPro" id="IPR011856">
    <property type="entry name" value="tRNA_endonuc-like_dom_sf"/>
</dbReference>
<dbReference type="InterPro" id="IPR021671">
    <property type="entry name" value="PD(D/E)XK_Endonuc"/>
</dbReference>
<dbReference type="EMBL" id="WUUS01000006">
    <property type="protein sequence ID" value="MXR41739.1"/>
    <property type="molecule type" value="Genomic_DNA"/>
</dbReference>
<feature type="domain" description="PD(D/E)XK endonuclease" evidence="1">
    <location>
        <begin position="8"/>
        <end position="136"/>
    </location>
</feature>
<dbReference type="OrthoDB" id="350649at2157"/>
<reference evidence="2 3" key="1">
    <citation type="submission" date="2019-12" db="EMBL/GenBank/DDBJ databases">
        <title>Isolation and characterization of three novel carbon monoxide-oxidizing members of Halobacteria from salione crusts and soils.</title>
        <authorList>
            <person name="Myers M.R."/>
            <person name="King G.M."/>
        </authorList>
    </citation>
    <scope>NUCLEOTIDE SEQUENCE [LARGE SCALE GENOMIC DNA]</scope>
    <source>
        <strain evidence="2 3">WSA2</strain>
    </source>
</reference>
<dbReference type="AlphaFoldDB" id="A0A6B0T5G3"/>
<organism evidence="2 3">
    <name type="scientific">Halobaculum saliterrae</name>
    <dbReference type="NCBI Taxonomy" id="2073113"/>
    <lineage>
        <taxon>Archaea</taxon>
        <taxon>Methanobacteriati</taxon>
        <taxon>Methanobacteriota</taxon>
        <taxon>Stenosarchaea group</taxon>
        <taxon>Halobacteria</taxon>
        <taxon>Halobacteriales</taxon>
        <taxon>Haloferacaceae</taxon>
        <taxon>Halobaculum</taxon>
    </lineage>
</organism>
<dbReference type="Proteomes" id="UP000437065">
    <property type="component" value="Unassembled WGS sequence"/>
</dbReference>
<evidence type="ECO:0000313" key="3">
    <source>
        <dbReference type="Proteomes" id="UP000437065"/>
    </source>
</evidence>
<comment type="caution">
    <text evidence="2">The sequence shown here is derived from an EMBL/GenBank/DDBJ whole genome shotgun (WGS) entry which is preliminary data.</text>
</comment>
<dbReference type="GO" id="GO:0003676">
    <property type="term" value="F:nucleic acid binding"/>
    <property type="evidence" value="ECO:0007669"/>
    <property type="project" value="InterPro"/>
</dbReference>
<evidence type="ECO:0000313" key="2">
    <source>
        <dbReference type="EMBL" id="MXR41739.1"/>
    </source>
</evidence>
<proteinExistence type="predicted"/>
<protein>
    <recommendedName>
        <fullName evidence="1">PD(D/E)XK endonuclease domain-containing protein</fullName>
    </recommendedName>
</protein>
<gene>
    <name evidence="2" type="ORF">GRX01_10375</name>
</gene>
<keyword evidence="3" id="KW-1185">Reference proteome</keyword>
<dbReference type="Gene3D" id="3.40.1350.10">
    <property type="match status" value="2"/>
</dbReference>
<evidence type="ECO:0000259" key="1">
    <source>
        <dbReference type="Pfam" id="PF11645"/>
    </source>
</evidence>
<dbReference type="RefSeq" id="WP_159666764.1">
    <property type="nucleotide sequence ID" value="NZ_WUUS01000006.1"/>
</dbReference>
<accession>A0A6B0T5G3</accession>